<gene>
    <name evidence="3" type="ORF">H310_00405</name>
</gene>
<reference evidence="3" key="1">
    <citation type="submission" date="2013-12" db="EMBL/GenBank/DDBJ databases">
        <title>The Genome Sequence of Aphanomyces invadans NJM9701.</title>
        <authorList>
            <consortium name="The Broad Institute Genomics Platform"/>
            <person name="Russ C."/>
            <person name="Tyler B."/>
            <person name="van West P."/>
            <person name="Dieguez-Uribeondo J."/>
            <person name="Young S.K."/>
            <person name="Zeng Q."/>
            <person name="Gargeya S."/>
            <person name="Fitzgerald M."/>
            <person name="Abouelleil A."/>
            <person name="Alvarado L."/>
            <person name="Chapman S.B."/>
            <person name="Gainer-Dewar J."/>
            <person name="Goldberg J."/>
            <person name="Griggs A."/>
            <person name="Gujja S."/>
            <person name="Hansen M."/>
            <person name="Howarth C."/>
            <person name="Imamovic A."/>
            <person name="Ireland A."/>
            <person name="Larimer J."/>
            <person name="McCowan C."/>
            <person name="Murphy C."/>
            <person name="Pearson M."/>
            <person name="Poon T.W."/>
            <person name="Priest M."/>
            <person name="Roberts A."/>
            <person name="Saif S."/>
            <person name="Shea T."/>
            <person name="Sykes S."/>
            <person name="Wortman J."/>
            <person name="Nusbaum C."/>
            <person name="Birren B."/>
        </authorList>
    </citation>
    <scope>NUCLEOTIDE SEQUENCE [LARGE SCALE GENOMIC DNA]</scope>
    <source>
        <strain evidence="3">NJM9701</strain>
    </source>
</reference>
<feature type="compositionally biased region" description="Basic and acidic residues" evidence="1">
    <location>
        <begin position="747"/>
        <end position="759"/>
    </location>
</feature>
<dbReference type="SUPFAM" id="SSF47676">
    <property type="entry name" value="Conserved domain common to transcription factors TFIIS, elongin A, CRSP70"/>
    <property type="match status" value="1"/>
</dbReference>
<feature type="compositionally biased region" description="Low complexity" evidence="1">
    <location>
        <begin position="7"/>
        <end position="21"/>
    </location>
</feature>
<proteinExistence type="predicted"/>
<dbReference type="AlphaFoldDB" id="A0A024UUI8"/>
<name>A0A024UUI8_9STRA</name>
<organism evidence="3">
    <name type="scientific">Aphanomyces invadans</name>
    <dbReference type="NCBI Taxonomy" id="157072"/>
    <lineage>
        <taxon>Eukaryota</taxon>
        <taxon>Sar</taxon>
        <taxon>Stramenopiles</taxon>
        <taxon>Oomycota</taxon>
        <taxon>Saprolegniomycetes</taxon>
        <taxon>Saprolegniales</taxon>
        <taxon>Verrucalvaceae</taxon>
        <taxon>Aphanomyces</taxon>
    </lineage>
</organism>
<dbReference type="InterPro" id="IPR017923">
    <property type="entry name" value="TFIIS_N"/>
</dbReference>
<dbReference type="RefSeq" id="XP_008861405.1">
    <property type="nucleotide sequence ID" value="XM_008863183.1"/>
</dbReference>
<evidence type="ECO:0000313" key="3">
    <source>
        <dbReference type="EMBL" id="ETW09994.1"/>
    </source>
</evidence>
<feature type="region of interest" description="Disordered" evidence="1">
    <location>
        <begin position="1"/>
        <end position="116"/>
    </location>
</feature>
<dbReference type="CDD" id="cd05162">
    <property type="entry name" value="PWWP"/>
    <property type="match status" value="1"/>
</dbReference>
<feature type="compositionally biased region" description="Low complexity" evidence="1">
    <location>
        <begin position="358"/>
        <end position="388"/>
    </location>
</feature>
<dbReference type="OrthoDB" id="62853at2759"/>
<feature type="compositionally biased region" description="Polar residues" evidence="1">
    <location>
        <begin position="310"/>
        <end position="322"/>
    </location>
</feature>
<dbReference type="InterPro" id="IPR017956">
    <property type="entry name" value="AT_hook_DNA-bd_motif"/>
</dbReference>
<dbReference type="SUPFAM" id="SSF63748">
    <property type="entry name" value="Tudor/PWWP/MBT"/>
    <property type="match status" value="1"/>
</dbReference>
<feature type="region of interest" description="Disordered" evidence="1">
    <location>
        <begin position="269"/>
        <end position="605"/>
    </location>
</feature>
<dbReference type="Gene3D" id="2.30.30.140">
    <property type="match status" value="1"/>
</dbReference>
<feature type="region of interest" description="Disordered" evidence="1">
    <location>
        <begin position="747"/>
        <end position="768"/>
    </location>
</feature>
<dbReference type="GeneID" id="20077455"/>
<dbReference type="STRING" id="157072.A0A024UUI8"/>
<dbReference type="PRINTS" id="PR00929">
    <property type="entry name" value="ATHOOK"/>
</dbReference>
<dbReference type="InterPro" id="IPR035441">
    <property type="entry name" value="TFIIS/LEDGF_dom_sf"/>
</dbReference>
<dbReference type="Pfam" id="PF08711">
    <property type="entry name" value="Med26"/>
    <property type="match status" value="1"/>
</dbReference>
<protein>
    <recommendedName>
        <fullName evidence="2">PWWP domain-containing protein</fullName>
    </recommendedName>
</protein>
<feature type="domain" description="PWWP" evidence="2">
    <location>
        <begin position="150"/>
        <end position="216"/>
    </location>
</feature>
<dbReference type="PROSITE" id="PS50812">
    <property type="entry name" value="PWWP"/>
    <property type="match status" value="1"/>
</dbReference>
<feature type="compositionally biased region" description="Basic and acidic residues" evidence="1">
    <location>
        <begin position="445"/>
        <end position="470"/>
    </location>
</feature>
<dbReference type="GO" id="GO:0003677">
    <property type="term" value="F:DNA binding"/>
    <property type="evidence" value="ECO:0007669"/>
    <property type="project" value="InterPro"/>
</dbReference>
<dbReference type="Pfam" id="PF00855">
    <property type="entry name" value="PWWP"/>
    <property type="match status" value="1"/>
</dbReference>
<dbReference type="VEuPathDB" id="FungiDB:H310_00405"/>
<feature type="compositionally biased region" description="Polar residues" evidence="1">
    <location>
        <begin position="596"/>
        <end position="605"/>
    </location>
</feature>
<evidence type="ECO:0000259" key="2">
    <source>
        <dbReference type="PROSITE" id="PS50812"/>
    </source>
</evidence>
<dbReference type="SMART" id="SM00384">
    <property type="entry name" value="AT_hook"/>
    <property type="match status" value="4"/>
</dbReference>
<dbReference type="InterPro" id="IPR000313">
    <property type="entry name" value="PWWP_dom"/>
</dbReference>
<dbReference type="EMBL" id="KI913952">
    <property type="protein sequence ID" value="ETW09994.1"/>
    <property type="molecule type" value="Genomic_DNA"/>
</dbReference>
<feature type="compositionally biased region" description="Basic and acidic residues" evidence="1">
    <location>
        <begin position="539"/>
        <end position="561"/>
    </location>
</feature>
<dbReference type="eggNOG" id="ENOG502S0HU">
    <property type="taxonomic scope" value="Eukaryota"/>
</dbReference>
<feature type="compositionally biased region" description="Polar residues" evidence="1">
    <location>
        <begin position="28"/>
        <end position="45"/>
    </location>
</feature>
<accession>A0A024UUI8</accession>
<evidence type="ECO:0000256" key="1">
    <source>
        <dbReference type="SAM" id="MobiDB-lite"/>
    </source>
</evidence>
<sequence length="859" mass="92969">MSAAAKDGVSSAATDGSASTGIDDVTTNDEASSFIPTEGSDISQKNGHHDSNGDDITSVPQGDDEYESAKSASPNPPHNAVDEKLSANGDQGGAEASDTESVPAKTKQPRKSTPAKKVAVVAEWDDVAASLSAQFLAKSSELVSQDKAMYGQVAWARIRGYPYWPGYICDPKMLVHDYVSMQKYLPLMDTHFWVYFYQTNNSAPVLRADIALWEDSSKPFHDGFPTKKGKPYKNAKFDEAKTIAAKEFQLPIDKRVSWVVVKVLDKETTGEKMARKRKEGAAAKRPLVDQPTESEPAPVKKRRGRPPKNPSLSVAPTTSVVTQHPDVVEGASEVTKTPDSAATAPAPKKRGRPPKVKPQPVEVVPGNEPPGEQQVPPAAKATPTTPIKAKGRPGRKPKAKPVHETEEPPSTTKNVTADDMEKTTVADEIPDQDTKEIKPPVPSQEPKRQRGRPPKDTAPKRRGRPPKERPAVPLQIVADAPAEVANVDEPGETTKTTTAVEALGTSERATASEGGPMDANSNEESGKKTPRTTSTTVAEAKKESTSHDVDGDAESKTESDMNVKPPQRKRPAANAKGLKTKKVKTIQDEEVETEENNASSKDTATTSDVAETALVIETLDLELATNLAKELQGCVKGESKESISLALKIMNALIESTQFTLDTLQKSGLPVVVNLLRNTSINPNVKKTASALRKHMIRQSGYEKPKSKPATVDAPIASVENEAPEPTSEVSVPIEPSAIADIEPKLPVGDHESENHTTPEGDDGVSGAPFSREREIVVQMIQEVITSPKVSREIEKGLYDRFLDTTEEYKSQARRVIFGLRDHDLCRQKVLSGSLHVLELVFATDEAFTQYNLAPWKAK</sequence>
<feature type="compositionally biased region" description="Basic residues" evidence="1">
    <location>
        <begin position="389"/>
        <end position="400"/>
    </location>
</feature>